<keyword evidence="3" id="KW-1185">Reference proteome</keyword>
<name>A0A8S1IX49_9CHLO</name>
<feature type="transmembrane region" description="Helical" evidence="1">
    <location>
        <begin position="88"/>
        <end position="108"/>
    </location>
</feature>
<protein>
    <submittedName>
        <fullName evidence="2">Uncharacterized protein</fullName>
    </submittedName>
</protein>
<keyword evidence="1" id="KW-0812">Transmembrane</keyword>
<dbReference type="Pfam" id="PF12046">
    <property type="entry name" value="CCB1"/>
    <property type="match status" value="1"/>
</dbReference>
<dbReference type="AlphaFoldDB" id="A0A8S1IX49"/>
<proteinExistence type="predicted"/>
<feature type="transmembrane region" description="Helical" evidence="1">
    <location>
        <begin position="120"/>
        <end position="139"/>
    </location>
</feature>
<feature type="transmembrane region" description="Helical" evidence="1">
    <location>
        <begin position="206"/>
        <end position="225"/>
    </location>
</feature>
<dbReference type="EMBL" id="CAJHUC010001092">
    <property type="protein sequence ID" value="CAD7699691.1"/>
    <property type="molecule type" value="Genomic_DNA"/>
</dbReference>
<organism evidence="2 3">
    <name type="scientific">Ostreobium quekettii</name>
    <dbReference type="NCBI Taxonomy" id="121088"/>
    <lineage>
        <taxon>Eukaryota</taxon>
        <taxon>Viridiplantae</taxon>
        <taxon>Chlorophyta</taxon>
        <taxon>core chlorophytes</taxon>
        <taxon>Ulvophyceae</taxon>
        <taxon>TCBD clade</taxon>
        <taxon>Bryopsidales</taxon>
        <taxon>Ostreobineae</taxon>
        <taxon>Ostreobiaceae</taxon>
        <taxon>Ostreobium</taxon>
    </lineage>
</organism>
<dbReference type="OrthoDB" id="447756at2759"/>
<sequence>MPAMRKASGSRVAHCRPALRIQSAVSSPGGRSLQLAAPRPCRPDVVRPSILGLCGSSIYTRLQKLHIIRCDAAHQSPPSREAIAVPRVATLMASQFMLGLMTSPALAFDVPDFSSAPKSSLYVTLGLFVLTLPGLWSLIKRAPKSTIKRKTYSVDGPAVEGAPSMDQRAKTIAQYFTKYNYRIKETGKVITFVGTYQADISQAASLALYTFIGLGCVALVLSTLFPDVGNWWYVLTAASPLAAIYYWQTGTREEEVKVKMISSDDDTETDIIVEGDEEELTRMSKELGFTEKGKVYVKGILER</sequence>
<gene>
    <name evidence="2" type="ORF">OSTQU699_LOCUS5050</name>
</gene>
<keyword evidence="1" id="KW-0472">Membrane</keyword>
<dbReference type="PANTHER" id="PTHR35302:SF1">
    <property type="entry name" value="PROTEIN COFACTOR ASSEMBLY OF COMPLEX C SUBUNIT B CCB1, CHLOROPLASTIC"/>
    <property type="match status" value="1"/>
</dbReference>
<comment type="caution">
    <text evidence="2">The sequence shown here is derived from an EMBL/GenBank/DDBJ whole genome shotgun (WGS) entry which is preliminary data.</text>
</comment>
<dbReference type="PANTHER" id="PTHR35302">
    <property type="match status" value="1"/>
</dbReference>
<feature type="transmembrane region" description="Helical" evidence="1">
    <location>
        <begin position="231"/>
        <end position="247"/>
    </location>
</feature>
<dbReference type="InterPro" id="IPR021919">
    <property type="entry name" value="CCB1"/>
</dbReference>
<keyword evidence="1" id="KW-1133">Transmembrane helix</keyword>
<evidence type="ECO:0000313" key="3">
    <source>
        <dbReference type="Proteomes" id="UP000708148"/>
    </source>
</evidence>
<reference evidence="2" key="1">
    <citation type="submission" date="2020-12" db="EMBL/GenBank/DDBJ databases">
        <authorList>
            <person name="Iha C."/>
        </authorList>
    </citation>
    <scope>NUCLEOTIDE SEQUENCE</scope>
</reference>
<evidence type="ECO:0000313" key="2">
    <source>
        <dbReference type="EMBL" id="CAD7699691.1"/>
    </source>
</evidence>
<dbReference type="Proteomes" id="UP000708148">
    <property type="component" value="Unassembled WGS sequence"/>
</dbReference>
<accession>A0A8S1IX49</accession>
<evidence type="ECO:0000256" key="1">
    <source>
        <dbReference type="SAM" id="Phobius"/>
    </source>
</evidence>